<dbReference type="STRING" id="5353.A0A1Q3DXX3"/>
<name>A0A1Q3DXX3_LENED</name>
<feature type="region of interest" description="Disordered" evidence="1">
    <location>
        <begin position="543"/>
        <end position="564"/>
    </location>
</feature>
<evidence type="ECO:0000313" key="4">
    <source>
        <dbReference type="Proteomes" id="UP000188533"/>
    </source>
</evidence>
<evidence type="ECO:0000313" key="3">
    <source>
        <dbReference type="EMBL" id="GAV99789.1"/>
    </source>
</evidence>
<dbReference type="Pfam" id="PF12110">
    <property type="entry name" value="Nup96"/>
    <property type="match status" value="1"/>
</dbReference>
<comment type="caution">
    <text evidence="3">The sequence shown here is derived from an EMBL/GenBank/DDBJ whole genome shotgun (WGS) entry which is preliminary data.</text>
</comment>
<feature type="compositionally biased region" description="Acidic residues" evidence="1">
    <location>
        <begin position="550"/>
        <end position="559"/>
    </location>
</feature>
<protein>
    <submittedName>
        <fullName evidence="3">Nucleoporin nup189</fullName>
    </submittedName>
</protein>
<feature type="compositionally biased region" description="Acidic residues" evidence="1">
    <location>
        <begin position="43"/>
        <end position="100"/>
    </location>
</feature>
<dbReference type="InterPro" id="IPR021967">
    <property type="entry name" value="Nup98_C"/>
</dbReference>
<proteinExistence type="predicted"/>
<dbReference type="EMBL" id="BDGU01000019">
    <property type="protein sequence ID" value="GAV99789.1"/>
    <property type="molecule type" value="Genomic_DNA"/>
</dbReference>
<feature type="domain" description="Nuclear pore complex protein NUP96 C-terminal" evidence="2">
    <location>
        <begin position="368"/>
        <end position="484"/>
    </location>
</feature>
<sequence length="870" mass="96277">MARFRAFSDGESSSASSSDSDSEEQLVKPARHVSYKDQKLPIAEEEEEDGAEEEEEEEDDGEEEEEDEDEDDEGEDDEEEEEEEEETDSELSSEMQEDELQLTKDRNLAPRAQIAGVDSQRMHVMQTSLFRMPEEAAALKAMNQIADSSFRKLTPTLRKHGRESDGDIRSWDTRPSFAKDVQPTLTRPTRKYTRVDSTMSVAVGAEDALADAGLSFGRSFRVGWGPGGVLVRPSSGTIVLKSKIPMPASDSLSPKLLQHQLSHSPISPDDGGVPFANPSPEVLLFSSFSSLFPATDASQEASMFRLGSALFDPLSLHLSSQAATPDIRQRVSLLTRKAALSSWLQYAVAPAVQEYLQTHLAASAPAIAFAHLTGNQLERACDVAMDSGYPTLATLIAQAGGDSQYRNDLLEQLEIWTNQKVDTLIDSDLRKIYALLAGDLTVDIVHGLDWKRIFGLYLWFVEPMHTPIAQVFNSFRESTDDGSEDLLFSLLRLYSDETCSLSDILQPRTSAGQLNYTIPWHLYIILSRCMRVRDFPDRGDVRHDGHVSIDDDQPEPEPEFEGHSPTADLLTSSYALQLEQQGMIQEAIFVLLHLEGSAGRRKAIQDLLIRSAPMLDEWNIRGLVGSLKIPLRWVKEAQAIYALNSFSPPPGHIISTNHDPSSSSHPAYVAYELFLAAGNLNRAHDIAVLSLAPDAVIRNDYDLLKEIFSPFVPFSGDSDQGRVEGWYVRGKAFLDYADTMTRIPTLIPSETNPVVEGLEPDAVPDAMRAKELDDLVRGMPRLISLLPDVLTLAHSGSKGGSRASRTDAAQLKLKHQVALHEMTARLVKVVDMVRPNAMEQVQPQLLDEATKLRHIRAASTSSFIKSIEAV</sequence>
<evidence type="ECO:0000256" key="1">
    <source>
        <dbReference type="SAM" id="MobiDB-lite"/>
    </source>
</evidence>
<dbReference type="Gene3D" id="1.25.40.690">
    <property type="match status" value="1"/>
</dbReference>
<reference evidence="3 4" key="1">
    <citation type="submission" date="2016-08" db="EMBL/GenBank/DDBJ databases">
        <authorList>
            <consortium name="Lentinula edodes genome sequencing consortium"/>
            <person name="Sakamoto Y."/>
            <person name="Nakade K."/>
            <person name="Sato S."/>
            <person name="Yoshida Y."/>
            <person name="Miyazaki K."/>
            <person name="Natsume S."/>
            <person name="Konno N."/>
        </authorList>
    </citation>
    <scope>NUCLEOTIDE SEQUENCE [LARGE SCALE GENOMIC DNA]</scope>
    <source>
        <strain evidence="3 4">NBRC 111202</strain>
    </source>
</reference>
<dbReference type="Proteomes" id="UP000188533">
    <property type="component" value="Unassembled WGS sequence"/>
</dbReference>
<feature type="compositionally biased region" description="Low complexity" evidence="1">
    <location>
        <begin position="9"/>
        <end position="19"/>
    </location>
</feature>
<dbReference type="AlphaFoldDB" id="A0A1Q3DXX3"/>
<gene>
    <name evidence="3" type="ORF">LENED_001272</name>
</gene>
<feature type="region of interest" description="Disordered" evidence="1">
    <location>
        <begin position="1"/>
        <end position="114"/>
    </location>
</feature>
<organism evidence="3 4">
    <name type="scientific">Lentinula edodes</name>
    <name type="common">Shiitake mushroom</name>
    <name type="synonym">Lentinus edodes</name>
    <dbReference type="NCBI Taxonomy" id="5353"/>
    <lineage>
        <taxon>Eukaryota</taxon>
        <taxon>Fungi</taxon>
        <taxon>Dikarya</taxon>
        <taxon>Basidiomycota</taxon>
        <taxon>Agaricomycotina</taxon>
        <taxon>Agaricomycetes</taxon>
        <taxon>Agaricomycetidae</taxon>
        <taxon>Agaricales</taxon>
        <taxon>Marasmiineae</taxon>
        <taxon>Omphalotaceae</taxon>
        <taxon>Lentinula</taxon>
    </lineage>
</organism>
<keyword evidence="4" id="KW-1185">Reference proteome</keyword>
<accession>A0A1Q3DXX3</accession>
<evidence type="ECO:0000259" key="2">
    <source>
        <dbReference type="Pfam" id="PF12110"/>
    </source>
</evidence>
<reference evidence="3 4" key="2">
    <citation type="submission" date="2017-02" db="EMBL/GenBank/DDBJ databases">
        <title>A genome survey and senescence transcriptome analysis in Lentinula edodes.</title>
        <authorList>
            <person name="Sakamoto Y."/>
            <person name="Nakade K."/>
            <person name="Sato S."/>
            <person name="Yoshida Y."/>
            <person name="Miyazaki K."/>
            <person name="Natsume S."/>
            <person name="Konno N."/>
        </authorList>
    </citation>
    <scope>NUCLEOTIDE SEQUENCE [LARGE SCALE GENOMIC DNA]</scope>
    <source>
        <strain evidence="3 4">NBRC 111202</strain>
    </source>
</reference>